<dbReference type="InterPro" id="IPR002173">
    <property type="entry name" value="Carboh/pur_kinase_PfkB_CS"/>
</dbReference>
<keyword evidence="2 4" id="KW-0418">Kinase</keyword>
<name>A0A822VCP2_AGRTU</name>
<dbReference type="AlphaFoldDB" id="A0A822VCP2"/>
<keyword evidence="1" id="KW-0808">Transferase</keyword>
<proteinExistence type="predicted"/>
<sequence>MERGEVALPVTAHNQQNGIACAGNWIVDVVHTASHWPNKGDLVRLSGRHIGVGGGAANVLTDLASFDAPFPLAAIGCVGPDANGDIIRAHCEKIGVQTSGLLSVAGTLTAYDEVISVPGDSRTFFYHGGANDIFNVGDVPVEDLAADGYRIFYLGYLMLLGELDRLREDGTTGASLLLQRVRDAGMITCVDLVSDSNPAFRTIVAPSLPHCDYLIVNEIEAGRASGMTVRGPKGELLHDQLVQASEGLIAAGVKQAVVIHAPEGALWAGVHSEALWIPSKPVSPDKIVSPVGAGDAFCAAVVYGIHENWPNRKTLEIAHLAAVACLGGATATDGIPAMNTLLRQIEATCG</sequence>
<organism evidence="4 5">
    <name type="scientific">Agrobacterium tumefaciens str. B6</name>
    <dbReference type="NCBI Taxonomy" id="1183423"/>
    <lineage>
        <taxon>Bacteria</taxon>
        <taxon>Pseudomonadati</taxon>
        <taxon>Pseudomonadota</taxon>
        <taxon>Alphaproteobacteria</taxon>
        <taxon>Hyphomicrobiales</taxon>
        <taxon>Rhizobiaceae</taxon>
        <taxon>Rhizobium/Agrobacterium group</taxon>
        <taxon>Agrobacterium</taxon>
        <taxon>Agrobacterium tumefaciens complex</taxon>
    </lineage>
</organism>
<gene>
    <name evidence="4" type="ORF">AGR4A_pAt30176</name>
</gene>
<dbReference type="PANTHER" id="PTHR10584:SF166">
    <property type="entry name" value="RIBOKINASE"/>
    <property type="match status" value="1"/>
</dbReference>
<reference evidence="4 5" key="1">
    <citation type="submission" date="2016-01" db="EMBL/GenBank/DDBJ databases">
        <authorList>
            <person name="Regsiter A."/>
            <person name="william w."/>
        </authorList>
    </citation>
    <scope>NUCLEOTIDE SEQUENCE [LARGE SCALE GENOMIC DNA]</scope>
    <source>
        <strain evidence="4 5">B6</strain>
    </source>
</reference>
<feature type="domain" description="Carbohydrate kinase PfkB" evidence="3">
    <location>
        <begin position="19"/>
        <end position="336"/>
    </location>
</feature>
<protein>
    <submittedName>
        <fullName evidence="4">Sugar kinase, ribokinase</fullName>
    </submittedName>
</protein>
<evidence type="ECO:0000256" key="1">
    <source>
        <dbReference type="ARBA" id="ARBA00022679"/>
    </source>
</evidence>
<dbReference type="Gene3D" id="3.40.1190.20">
    <property type="match status" value="1"/>
</dbReference>
<evidence type="ECO:0000259" key="3">
    <source>
        <dbReference type="Pfam" id="PF00294"/>
    </source>
</evidence>
<dbReference type="PANTHER" id="PTHR10584">
    <property type="entry name" value="SUGAR KINASE"/>
    <property type="match status" value="1"/>
</dbReference>
<comment type="caution">
    <text evidence="4">The sequence shown here is derived from an EMBL/GenBank/DDBJ whole genome shotgun (WGS) entry which is preliminary data.</text>
</comment>
<dbReference type="Proteomes" id="UP000192074">
    <property type="component" value="Unassembled WGS sequence"/>
</dbReference>
<accession>A0A822VCP2</accession>
<dbReference type="PROSITE" id="PS00584">
    <property type="entry name" value="PFKB_KINASES_2"/>
    <property type="match status" value="1"/>
</dbReference>
<dbReference type="EMBL" id="FCNL01000042">
    <property type="protein sequence ID" value="CVI25361.1"/>
    <property type="molecule type" value="Genomic_DNA"/>
</dbReference>
<evidence type="ECO:0000256" key="2">
    <source>
        <dbReference type="ARBA" id="ARBA00022777"/>
    </source>
</evidence>
<dbReference type="GO" id="GO:0005829">
    <property type="term" value="C:cytosol"/>
    <property type="evidence" value="ECO:0007669"/>
    <property type="project" value="TreeGrafter"/>
</dbReference>
<evidence type="ECO:0000313" key="4">
    <source>
        <dbReference type="EMBL" id="CVI25361.1"/>
    </source>
</evidence>
<dbReference type="InterPro" id="IPR011611">
    <property type="entry name" value="PfkB_dom"/>
</dbReference>
<dbReference type="SUPFAM" id="SSF53613">
    <property type="entry name" value="Ribokinase-like"/>
    <property type="match status" value="1"/>
</dbReference>
<evidence type="ECO:0000313" key="5">
    <source>
        <dbReference type="Proteomes" id="UP000192074"/>
    </source>
</evidence>
<dbReference type="InterPro" id="IPR029056">
    <property type="entry name" value="Ribokinase-like"/>
</dbReference>
<dbReference type="Pfam" id="PF00294">
    <property type="entry name" value="PfkB"/>
    <property type="match status" value="1"/>
</dbReference>
<dbReference type="GO" id="GO:0016301">
    <property type="term" value="F:kinase activity"/>
    <property type="evidence" value="ECO:0007669"/>
    <property type="project" value="UniProtKB-KW"/>
</dbReference>